<dbReference type="SUPFAM" id="SSF74650">
    <property type="entry name" value="Galactose mutarotase-like"/>
    <property type="match status" value="1"/>
</dbReference>
<reference evidence="7" key="1">
    <citation type="journal article" date="2019" name="Int. J. Syst. Evol. Microbiol.">
        <title>The Global Catalogue of Microorganisms (GCM) 10K type strain sequencing project: providing services to taxonomists for standard genome sequencing and annotation.</title>
        <authorList>
            <consortium name="The Broad Institute Genomics Platform"/>
            <consortium name="The Broad Institute Genome Sequencing Center for Infectious Disease"/>
            <person name="Wu L."/>
            <person name="Ma J."/>
        </authorList>
    </citation>
    <scope>NUCLEOTIDE SEQUENCE [LARGE SCALE GENOMIC DNA]</scope>
    <source>
        <strain evidence="7">CGMCC 4.7106</strain>
    </source>
</reference>
<dbReference type="InterPro" id="IPR014718">
    <property type="entry name" value="GH-type_carb-bd"/>
</dbReference>
<evidence type="ECO:0000256" key="4">
    <source>
        <dbReference type="ARBA" id="ARBA00023277"/>
    </source>
</evidence>
<protein>
    <recommendedName>
        <fullName evidence="5">Aldose 1-epimerase</fullName>
        <ecNumber evidence="5">5.1.3.3</ecNumber>
    </recommendedName>
</protein>
<dbReference type="InterPro" id="IPR015443">
    <property type="entry name" value="Aldose_1-epimerase"/>
</dbReference>
<evidence type="ECO:0000256" key="5">
    <source>
        <dbReference type="PIRNR" id="PIRNR005096"/>
    </source>
</evidence>
<evidence type="ECO:0000313" key="7">
    <source>
        <dbReference type="Proteomes" id="UP001597375"/>
    </source>
</evidence>
<dbReference type="InterPro" id="IPR011013">
    <property type="entry name" value="Gal_mutarotase_sf_dom"/>
</dbReference>
<dbReference type="InterPro" id="IPR047215">
    <property type="entry name" value="Galactose_mutarotase-like"/>
</dbReference>
<sequence>MKLSKSHFGSFNGTAADLYTLENDGGMTVKITNYGGIVTAISVPDKNGNSENIACGFDSLEGYFSDEYKANSPYFGCLVGRYAGRIKNGKFSANGKDYQVDTNDGPNHLHGGINALDKRLWEAEEFQSAGSVGLKLSITSPDGDNGYPGNLDVTVVYTLTNDNELSIDYSATCDKETPFAPTNHTYFNLSGFREKVLGHEARIISDRFLLPDDTNVPVGAEKNVASTVWDFNKAKPIGDVFEEEPKGFENYYVFSKSVGTFEKVAEFSEENSGRVMEVSSSEPGMLFYTGYYTSDSLKRNEQEVYGQFKGFCCETARYANGPNIEGSPGSMLRPGETFESRTVFKFGISTSVV</sequence>
<evidence type="ECO:0000256" key="1">
    <source>
        <dbReference type="ARBA" id="ARBA00005028"/>
    </source>
</evidence>
<comment type="pathway">
    <text evidence="1 5">Carbohydrate metabolism; hexose metabolism.</text>
</comment>
<evidence type="ECO:0000313" key="6">
    <source>
        <dbReference type="EMBL" id="MFD2257586.1"/>
    </source>
</evidence>
<dbReference type="NCBIfam" id="NF008277">
    <property type="entry name" value="PRK11055.1"/>
    <property type="match status" value="1"/>
</dbReference>
<dbReference type="RefSeq" id="WP_386820903.1">
    <property type="nucleotide sequence ID" value="NZ_JBHUIT010000031.1"/>
</dbReference>
<evidence type="ECO:0000256" key="2">
    <source>
        <dbReference type="ARBA" id="ARBA00006206"/>
    </source>
</evidence>
<dbReference type="Gene3D" id="2.70.98.10">
    <property type="match status" value="1"/>
</dbReference>
<dbReference type="CDD" id="cd09019">
    <property type="entry name" value="galactose_mutarotase_like"/>
    <property type="match status" value="1"/>
</dbReference>
<dbReference type="Pfam" id="PF01263">
    <property type="entry name" value="Aldose_epim"/>
    <property type="match status" value="1"/>
</dbReference>
<dbReference type="EMBL" id="JBHUIT010000031">
    <property type="protein sequence ID" value="MFD2257586.1"/>
    <property type="molecule type" value="Genomic_DNA"/>
</dbReference>
<dbReference type="PANTHER" id="PTHR10091">
    <property type="entry name" value="ALDOSE-1-EPIMERASE"/>
    <property type="match status" value="1"/>
</dbReference>
<dbReference type="InterPro" id="IPR008183">
    <property type="entry name" value="Aldose_1/G6P_1-epimerase"/>
</dbReference>
<comment type="caution">
    <text evidence="6">The sequence shown here is derived from an EMBL/GenBank/DDBJ whole genome shotgun (WGS) entry which is preliminary data.</text>
</comment>
<dbReference type="PANTHER" id="PTHR10091:SF0">
    <property type="entry name" value="GALACTOSE MUTAROTASE"/>
    <property type="match status" value="1"/>
</dbReference>
<dbReference type="EC" id="5.1.3.3" evidence="5"/>
<keyword evidence="7" id="KW-1185">Reference proteome</keyword>
<keyword evidence="4 5" id="KW-0119">Carbohydrate metabolism</keyword>
<keyword evidence="3 5" id="KW-0413">Isomerase</keyword>
<comment type="similarity">
    <text evidence="2 5">Belongs to the aldose epimerase family.</text>
</comment>
<accession>A0ABW5DD50</accession>
<dbReference type="Proteomes" id="UP001597375">
    <property type="component" value="Unassembled WGS sequence"/>
</dbReference>
<dbReference type="GO" id="GO:0016853">
    <property type="term" value="F:isomerase activity"/>
    <property type="evidence" value="ECO:0007669"/>
    <property type="project" value="UniProtKB-KW"/>
</dbReference>
<organism evidence="6 7">
    <name type="scientific">Luteolibacter algae</name>
    <dbReference type="NCBI Taxonomy" id="454151"/>
    <lineage>
        <taxon>Bacteria</taxon>
        <taxon>Pseudomonadati</taxon>
        <taxon>Verrucomicrobiota</taxon>
        <taxon>Verrucomicrobiia</taxon>
        <taxon>Verrucomicrobiales</taxon>
        <taxon>Verrucomicrobiaceae</taxon>
        <taxon>Luteolibacter</taxon>
    </lineage>
</organism>
<comment type="catalytic activity">
    <reaction evidence="5">
        <text>alpha-D-glucose = beta-D-glucose</text>
        <dbReference type="Rhea" id="RHEA:10264"/>
        <dbReference type="ChEBI" id="CHEBI:15903"/>
        <dbReference type="ChEBI" id="CHEBI:17925"/>
        <dbReference type="EC" id="5.1.3.3"/>
    </reaction>
</comment>
<name>A0ABW5DD50_9BACT</name>
<dbReference type="PIRSF" id="PIRSF005096">
    <property type="entry name" value="GALM"/>
    <property type="match status" value="1"/>
</dbReference>
<proteinExistence type="inferred from homology"/>
<gene>
    <name evidence="6" type="ORF">ACFSSA_12960</name>
</gene>
<evidence type="ECO:0000256" key="3">
    <source>
        <dbReference type="ARBA" id="ARBA00023235"/>
    </source>
</evidence>